<reference evidence="1" key="1">
    <citation type="submission" date="2023-10" db="EMBL/GenBank/DDBJ databases">
        <title>Genome assembly of Pristionchus species.</title>
        <authorList>
            <person name="Yoshida K."/>
            <person name="Sommer R.J."/>
        </authorList>
    </citation>
    <scope>NUCLEOTIDE SEQUENCE</scope>
    <source>
        <strain evidence="1">RS5133</strain>
    </source>
</reference>
<dbReference type="Proteomes" id="UP001432322">
    <property type="component" value="Unassembled WGS sequence"/>
</dbReference>
<feature type="non-terminal residue" evidence="1">
    <location>
        <position position="131"/>
    </location>
</feature>
<accession>A0AAV5V681</accession>
<dbReference type="EMBL" id="BTSY01000002">
    <property type="protein sequence ID" value="GMT13783.1"/>
    <property type="molecule type" value="Genomic_DNA"/>
</dbReference>
<protein>
    <submittedName>
        <fullName evidence="1">Uncharacterized protein</fullName>
    </submittedName>
</protein>
<evidence type="ECO:0000313" key="1">
    <source>
        <dbReference type="EMBL" id="GMT13783.1"/>
    </source>
</evidence>
<proteinExistence type="predicted"/>
<sequence length="131" mass="14570">NNLSYTYISIIHLHETVLHEPNHHLPRSIGRFLLVSHARHSHPISVWFGERVKGESVLDVRPVSLASVHLIVESGNLILSNVRVCLAIVCLNRSLHASERRIRNGLESSVEGNCGSETGYISPRHIQSAEA</sequence>
<evidence type="ECO:0000313" key="2">
    <source>
        <dbReference type="Proteomes" id="UP001432322"/>
    </source>
</evidence>
<gene>
    <name evidence="1" type="ORF">PFISCL1PPCAC_5080</name>
</gene>
<dbReference type="AlphaFoldDB" id="A0AAV5V681"/>
<comment type="caution">
    <text evidence="1">The sequence shown here is derived from an EMBL/GenBank/DDBJ whole genome shotgun (WGS) entry which is preliminary data.</text>
</comment>
<name>A0AAV5V681_9BILA</name>
<organism evidence="1 2">
    <name type="scientific">Pristionchus fissidentatus</name>
    <dbReference type="NCBI Taxonomy" id="1538716"/>
    <lineage>
        <taxon>Eukaryota</taxon>
        <taxon>Metazoa</taxon>
        <taxon>Ecdysozoa</taxon>
        <taxon>Nematoda</taxon>
        <taxon>Chromadorea</taxon>
        <taxon>Rhabditida</taxon>
        <taxon>Rhabditina</taxon>
        <taxon>Diplogasteromorpha</taxon>
        <taxon>Diplogasteroidea</taxon>
        <taxon>Neodiplogasteridae</taxon>
        <taxon>Pristionchus</taxon>
    </lineage>
</organism>
<keyword evidence="2" id="KW-1185">Reference proteome</keyword>
<feature type="non-terminal residue" evidence="1">
    <location>
        <position position="1"/>
    </location>
</feature>